<reference evidence="1" key="1">
    <citation type="submission" date="2019-06" db="EMBL/GenBank/DDBJ databases">
        <authorList>
            <person name="Zheng W."/>
        </authorList>
    </citation>
    <scope>NUCLEOTIDE SEQUENCE</scope>
    <source>
        <strain evidence="1">QDHG01</strain>
    </source>
</reference>
<protein>
    <submittedName>
        <fullName evidence="1">Uncharacterized protein</fullName>
    </submittedName>
</protein>
<keyword evidence="2" id="KW-1185">Reference proteome</keyword>
<gene>
    <name evidence="1" type="ORF">FGO68_gene16933</name>
</gene>
<dbReference type="EMBL" id="RRYP01018636">
    <property type="protein sequence ID" value="TNV73540.1"/>
    <property type="molecule type" value="Genomic_DNA"/>
</dbReference>
<accession>A0A8J8NFR4</accession>
<dbReference type="AlphaFoldDB" id="A0A8J8NFR4"/>
<dbReference type="Proteomes" id="UP000785679">
    <property type="component" value="Unassembled WGS sequence"/>
</dbReference>
<comment type="caution">
    <text evidence="1">The sequence shown here is derived from an EMBL/GenBank/DDBJ whole genome shotgun (WGS) entry which is preliminary data.</text>
</comment>
<evidence type="ECO:0000313" key="1">
    <source>
        <dbReference type="EMBL" id="TNV73540.1"/>
    </source>
</evidence>
<sequence length="118" mass="14352">MSFIEYNKGFLIYFYQNKCIILIFNNIIRIIDLLQYTTRISIHNTQLIFSSNNNRFKINHKVMFNSAMQESQIQKSQQRPSYKEHSSMNQKLYNQQNQMKKIKLPNLMSCFFVLRWLK</sequence>
<name>A0A8J8NFR4_HALGN</name>
<evidence type="ECO:0000313" key="2">
    <source>
        <dbReference type="Proteomes" id="UP000785679"/>
    </source>
</evidence>
<organism evidence="1 2">
    <name type="scientific">Halteria grandinella</name>
    <dbReference type="NCBI Taxonomy" id="5974"/>
    <lineage>
        <taxon>Eukaryota</taxon>
        <taxon>Sar</taxon>
        <taxon>Alveolata</taxon>
        <taxon>Ciliophora</taxon>
        <taxon>Intramacronucleata</taxon>
        <taxon>Spirotrichea</taxon>
        <taxon>Stichotrichia</taxon>
        <taxon>Sporadotrichida</taxon>
        <taxon>Halteriidae</taxon>
        <taxon>Halteria</taxon>
    </lineage>
</organism>
<proteinExistence type="predicted"/>